<reference evidence="2 3" key="1">
    <citation type="journal article" date="2011" name="Stand. Genomic Sci.">
        <title>Non-contiguous finished genome sequence and contextual data of the filamentous soil bacterium Ktedonobacter racemifer type strain (SOSP1-21).</title>
        <authorList>
            <person name="Chang Y.J."/>
            <person name="Land M."/>
            <person name="Hauser L."/>
            <person name="Chertkov O."/>
            <person name="Del Rio T.G."/>
            <person name="Nolan M."/>
            <person name="Copeland A."/>
            <person name="Tice H."/>
            <person name="Cheng J.F."/>
            <person name="Lucas S."/>
            <person name="Han C."/>
            <person name="Goodwin L."/>
            <person name="Pitluck S."/>
            <person name="Ivanova N."/>
            <person name="Ovchinikova G."/>
            <person name="Pati A."/>
            <person name="Chen A."/>
            <person name="Palaniappan K."/>
            <person name="Mavromatis K."/>
            <person name="Liolios K."/>
            <person name="Brettin T."/>
            <person name="Fiebig A."/>
            <person name="Rohde M."/>
            <person name="Abt B."/>
            <person name="Goker M."/>
            <person name="Detter J.C."/>
            <person name="Woyke T."/>
            <person name="Bristow J."/>
            <person name="Eisen J.A."/>
            <person name="Markowitz V."/>
            <person name="Hugenholtz P."/>
            <person name="Kyrpides N.C."/>
            <person name="Klenk H.P."/>
            <person name="Lapidus A."/>
        </authorList>
    </citation>
    <scope>NUCLEOTIDE SEQUENCE [LARGE SCALE GENOMIC DNA]</scope>
    <source>
        <strain evidence="3">DSM 44963</strain>
    </source>
</reference>
<proteinExistence type="predicted"/>
<evidence type="ECO:0000313" key="3">
    <source>
        <dbReference type="Proteomes" id="UP000004508"/>
    </source>
</evidence>
<dbReference type="OrthoDB" id="4569917at2"/>
<comment type="caution">
    <text evidence="2">The sequence shown here is derived from an EMBL/GenBank/DDBJ whole genome shotgun (WGS) entry which is preliminary data.</text>
</comment>
<name>D6U7U1_KTERA</name>
<dbReference type="Proteomes" id="UP000004508">
    <property type="component" value="Unassembled WGS sequence"/>
</dbReference>
<dbReference type="EMBL" id="ADVG01000005">
    <property type="protein sequence ID" value="EFH79952.1"/>
    <property type="molecule type" value="Genomic_DNA"/>
</dbReference>
<evidence type="ECO:0000313" key="2">
    <source>
        <dbReference type="EMBL" id="EFH79952.1"/>
    </source>
</evidence>
<feature type="transmembrane region" description="Helical" evidence="1">
    <location>
        <begin position="138"/>
        <end position="155"/>
    </location>
</feature>
<dbReference type="AlphaFoldDB" id="D6U7U1"/>
<accession>D6U7U1</accession>
<keyword evidence="1" id="KW-0812">Transmembrane</keyword>
<protein>
    <submittedName>
        <fullName evidence="2">Uncharacterized protein</fullName>
    </submittedName>
</protein>
<dbReference type="RefSeq" id="WP_007922186.1">
    <property type="nucleotide sequence ID" value="NZ_ADVG01000005.1"/>
</dbReference>
<feature type="transmembrane region" description="Helical" evidence="1">
    <location>
        <begin position="97"/>
        <end position="118"/>
    </location>
</feature>
<keyword evidence="1" id="KW-0472">Membrane</keyword>
<dbReference type="eggNOG" id="ENOG5032YR4">
    <property type="taxonomic scope" value="Bacteria"/>
</dbReference>
<feature type="transmembrane region" description="Helical" evidence="1">
    <location>
        <begin position="6"/>
        <end position="25"/>
    </location>
</feature>
<sequence>MRHPVLRGLLAGAVGTVVLDIAGYADMALRGRSSSNTPAKMVDVLATMLHLPLSSQGNDSTVQNRESGLGALLGYTNGLGTGVIYGLIRSRRHHDEVSIPLASTLVGLASMAASDIPLVKLKVSDPKTWGVSGWLSDFLFHFIYGFATVTTYETLPKL</sequence>
<keyword evidence="1" id="KW-1133">Transmembrane helix</keyword>
<organism evidence="2 3">
    <name type="scientific">Ktedonobacter racemifer DSM 44963</name>
    <dbReference type="NCBI Taxonomy" id="485913"/>
    <lineage>
        <taxon>Bacteria</taxon>
        <taxon>Bacillati</taxon>
        <taxon>Chloroflexota</taxon>
        <taxon>Ktedonobacteria</taxon>
        <taxon>Ktedonobacterales</taxon>
        <taxon>Ktedonobacteraceae</taxon>
        <taxon>Ktedonobacter</taxon>
    </lineage>
</organism>
<keyword evidence="3" id="KW-1185">Reference proteome</keyword>
<gene>
    <name evidence="2" type="ORF">Krac_0482</name>
</gene>
<dbReference type="InParanoid" id="D6U7U1"/>
<evidence type="ECO:0000256" key="1">
    <source>
        <dbReference type="SAM" id="Phobius"/>
    </source>
</evidence>